<feature type="transmembrane region" description="Helical" evidence="1">
    <location>
        <begin position="44"/>
        <end position="62"/>
    </location>
</feature>
<proteinExistence type="predicted"/>
<dbReference type="Proteomes" id="UP001595817">
    <property type="component" value="Unassembled WGS sequence"/>
</dbReference>
<feature type="transmembrane region" description="Helical" evidence="1">
    <location>
        <begin position="136"/>
        <end position="157"/>
    </location>
</feature>
<feature type="transmembrane region" description="Helical" evidence="1">
    <location>
        <begin position="111"/>
        <end position="130"/>
    </location>
</feature>
<keyword evidence="1" id="KW-0472">Membrane</keyword>
<dbReference type="RefSeq" id="WP_378152375.1">
    <property type="nucleotide sequence ID" value="NZ_JBHSEC010000003.1"/>
</dbReference>
<protein>
    <submittedName>
        <fullName evidence="2">Uncharacterized protein</fullName>
    </submittedName>
</protein>
<keyword evidence="1" id="KW-0812">Transmembrane</keyword>
<feature type="transmembrane region" description="Helical" evidence="1">
    <location>
        <begin position="82"/>
        <end position="99"/>
    </location>
</feature>
<feature type="transmembrane region" description="Helical" evidence="1">
    <location>
        <begin position="164"/>
        <end position="181"/>
    </location>
</feature>
<sequence length="217" mass="24588">MPVTQWFILKSLTIPSSWIALLAAFIITGLIVWKRYGKQAENMYSDIVIIFIVVWKLSVVVTDFNMVVDSPLMILYFNGGQTGIYLGVVAALIRTFFALKKNGFSVKDTEIALFSIILIQCIYQVLMVFLNDGTNWQGMLTFTIFTIISFAVLLYISKGTLWRIQLATIMLLVMLLIGTIQPEGMNQTPILTTIVCMLAIFPILFKQVKQKPTEERI</sequence>
<name>A0ABV8X251_9LACT</name>
<feature type="transmembrane region" description="Helical" evidence="1">
    <location>
        <begin position="187"/>
        <end position="205"/>
    </location>
</feature>
<organism evidence="2 3">
    <name type="scientific">Chungangia koreensis</name>
    <dbReference type="NCBI Taxonomy" id="752657"/>
    <lineage>
        <taxon>Bacteria</taxon>
        <taxon>Bacillati</taxon>
        <taxon>Bacillota</taxon>
        <taxon>Bacilli</taxon>
        <taxon>Lactobacillales</taxon>
        <taxon>Chungangia</taxon>
    </lineage>
</organism>
<evidence type="ECO:0000313" key="2">
    <source>
        <dbReference type="EMBL" id="MFC4409530.1"/>
    </source>
</evidence>
<dbReference type="EMBL" id="JBHSEC010000003">
    <property type="protein sequence ID" value="MFC4409530.1"/>
    <property type="molecule type" value="Genomic_DNA"/>
</dbReference>
<gene>
    <name evidence="2" type="ORF">ACFOZY_03655</name>
</gene>
<keyword evidence="1" id="KW-1133">Transmembrane helix</keyword>
<evidence type="ECO:0000256" key="1">
    <source>
        <dbReference type="SAM" id="Phobius"/>
    </source>
</evidence>
<evidence type="ECO:0000313" key="3">
    <source>
        <dbReference type="Proteomes" id="UP001595817"/>
    </source>
</evidence>
<accession>A0ABV8X251</accession>
<comment type="caution">
    <text evidence="2">The sequence shown here is derived from an EMBL/GenBank/DDBJ whole genome shotgun (WGS) entry which is preliminary data.</text>
</comment>
<feature type="transmembrane region" description="Helical" evidence="1">
    <location>
        <begin position="12"/>
        <end position="32"/>
    </location>
</feature>
<keyword evidence="3" id="KW-1185">Reference proteome</keyword>
<reference evidence="3" key="1">
    <citation type="journal article" date="2019" name="Int. J. Syst. Evol. Microbiol.">
        <title>The Global Catalogue of Microorganisms (GCM) 10K type strain sequencing project: providing services to taxonomists for standard genome sequencing and annotation.</title>
        <authorList>
            <consortium name="The Broad Institute Genomics Platform"/>
            <consortium name="The Broad Institute Genome Sequencing Center for Infectious Disease"/>
            <person name="Wu L."/>
            <person name="Ma J."/>
        </authorList>
    </citation>
    <scope>NUCLEOTIDE SEQUENCE [LARGE SCALE GENOMIC DNA]</scope>
    <source>
        <strain evidence="3">CCUG 59778</strain>
    </source>
</reference>